<comment type="caution">
    <text evidence="2">The sequence shown here is derived from an EMBL/GenBank/DDBJ whole genome shotgun (WGS) entry which is preliminary data.</text>
</comment>
<sequence>MQIDKVAEDQQDSTNKSAPKVSTHGPRMSGREVWKASKRGQSFSSSFDSTSSSHSEQSKMNSKEYPQ</sequence>
<reference evidence="3" key="3">
    <citation type="journal article" date="2018" name="Mol. Plant Microbe Interact.">
        <title>Genome sequence resources for the wheat stripe rust pathogen (Puccinia striiformis f. sp. tritici) and the barley stripe rust pathogen (Puccinia striiformis f. sp. hordei).</title>
        <authorList>
            <person name="Xia C."/>
            <person name="Wang M."/>
            <person name="Yin C."/>
            <person name="Cornejo O.E."/>
            <person name="Hulbert S.H."/>
            <person name="Chen X."/>
        </authorList>
    </citation>
    <scope>NUCLEOTIDE SEQUENCE [LARGE SCALE GENOMIC DNA]</scope>
    <source>
        <strain evidence="3">93TX-2</strain>
    </source>
</reference>
<protein>
    <submittedName>
        <fullName evidence="2">Uncharacterized protein</fullName>
    </submittedName>
</protein>
<evidence type="ECO:0000256" key="1">
    <source>
        <dbReference type="SAM" id="MobiDB-lite"/>
    </source>
</evidence>
<dbReference type="OrthoDB" id="4087970at2759"/>
<reference evidence="2 3" key="1">
    <citation type="submission" date="2017-12" db="EMBL/GenBank/DDBJ databases">
        <title>Gene loss provides genomic basis for host adaptation in cereal stripe rust fungi.</title>
        <authorList>
            <person name="Xia C."/>
        </authorList>
    </citation>
    <scope>NUCLEOTIDE SEQUENCE [LARGE SCALE GENOMIC DNA]</scope>
    <source>
        <strain evidence="2 3">93TX-2</strain>
    </source>
</reference>
<dbReference type="AlphaFoldDB" id="A0A2S4UI62"/>
<feature type="region of interest" description="Disordered" evidence="1">
    <location>
        <begin position="1"/>
        <end position="67"/>
    </location>
</feature>
<dbReference type="EMBL" id="PKSM01000348">
    <property type="protein sequence ID" value="POV97013.1"/>
    <property type="molecule type" value="Genomic_DNA"/>
</dbReference>
<organism evidence="2 3">
    <name type="scientific">Puccinia striiformis</name>
    <dbReference type="NCBI Taxonomy" id="27350"/>
    <lineage>
        <taxon>Eukaryota</taxon>
        <taxon>Fungi</taxon>
        <taxon>Dikarya</taxon>
        <taxon>Basidiomycota</taxon>
        <taxon>Pucciniomycotina</taxon>
        <taxon>Pucciniomycetes</taxon>
        <taxon>Pucciniales</taxon>
        <taxon>Pucciniaceae</taxon>
        <taxon>Puccinia</taxon>
    </lineage>
</organism>
<evidence type="ECO:0000313" key="2">
    <source>
        <dbReference type="EMBL" id="POV97013.1"/>
    </source>
</evidence>
<dbReference type="Proteomes" id="UP000238274">
    <property type="component" value="Unassembled WGS sequence"/>
</dbReference>
<evidence type="ECO:0000313" key="3">
    <source>
        <dbReference type="Proteomes" id="UP000238274"/>
    </source>
</evidence>
<gene>
    <name evidence="2" type="ORF">PSHT_14810</name>
</gene>
<proteinExistence type="predicted"/>
<name>A0A2S4UI62_9BASI</name>
<keyword evidence="3" id="KW-1185">Reference proteome</keyword>
<accession>A0A2S4UI62</accession>
<dbReference type="VEuPathDB" id="FungiDB:PSHT_14810"/>
<dbReference type="VEuPathDB" id="FungiDB:PSTT_09085"/>
<feature type="compositionally biased region" description="Low complexity" evidence="1">
    <location>
        <begin position="39"/>
        <end position="55"/>
    </location>
</feature>
<reference evidence="3" key="2">
    <citation type="journal article" date="2018" name="BMC Genomics">
        <title>Genomic insights into host adaptation between the wheat stripe rust pathogen (Puccinia striiformis f. sp. tritici) and the barley stripe rust pathogen (Puccinia striiformis f. sp. hordei).</title>
        <authorList>
            <person name="Xia C."/>
            <person name="Wang M."/>
            <person name="Yin C."/>
            <person name="Cornejo O.E."/>
            <person name="Hulbert S.H."/>
            <person name="Chen X."/>
        </authorList>
    </citation>
    <scope>NUCLEOTIDE SEQUENCE [LARGE SCALE GENOMIC DNA]</scope>
    <source>
        <strain evidence="3">93TX-2</strain>
    </source>
</reference>